<dbReference type="SMART" id="SM00587">
    <property type="entry name" value="CHK"/>
    <property type="match status" value="1"/>
</dbReference>
<dbReference type="InterPro" id="IPR004119">
    <property type="entry name" value="EcKL"/>
</dbReference>
<dbReference type="Gene3D" id="3.90.1200.10">
    <property type="match status" value="1"/>
</dbReference>
<evidence type="ECO:0000259" key="1">
    <source>
        <dbReference type="SMART" id="SM00587"/>
    </source>
</evidence>
<dbReference type="EMBL" id="VTPC01001494">
    <property type="protein sequence ID" value="KAF2901787.1"/>
    <property type="molecule type" value="Genomic_DNA"/>
</dbReference>
<accession>A0A8K0DDY6</accession>
<dbReference type="InterPro" id="IPR015897">
    <property type="entry name" value="CHK_kinase-like"/>
</dbReference>
<keyword evidence="3" id="KW-1185">Reference proteome</keyword>
<dbReference type="SUPFAM" id="SSF56112">
    <property type="entry name" value="Protein kinase-like (PK-like)"/>
    <property type="match status" value="1"/>
</dbReference>
<comment type="caution">
    <text evidence="2">The sequence shown here is derived from an EMBL/GenBank/DDBJ whole genome shotgun (WGS) entry which is preliminary data.</text>
</comment>
<gene>
    <name evidence="2" type="ORF">ILUMI_04403</name>
</gene>
<protein>
    <recommendedName>
        <fullName evidence="1">CHK kinase-like domain-containing protein</fullName>
    </recommendedName>
</protein>
<reference evidence="2" key="1">
    <citation type="submission" date="2019-08" db="EMBL/GenBank/DDBJ databases">
        <title>The genome of the North American firefly Photinus pyralis.</title>
        <authorList>
            <consortium name="Photinus pyralis genome working group"/>
            <person name="Fallon T.R."/>
            <person name="Sander Lower S.E."/>
            <person name="Weng J.-K."/>
        </authorList>
    </citation>
    <scope>NUCLEOTIDE SEQUENCE</scope>
    <source>
        <strain evidence="2">TRF0915ILg1</strain>
        <tissue evidence="2">Whole body</tissue>
    </source>
</reference>
<dbReference type="PANTHER" id="PTHR11012">
    <property type="entry name" value="PROTEIN KINASE-LIKE DOMAIN-CONTAINING"/>
    <property type="match status" value="1"/>
</dbReference>
<dbReference type="PANTHER" id="PTHR11012:SF30">
    <property type="entry name" value="PROTEIN KINASE-LIKE DOMAIN-CONTAINING"/>
    <property type="match status" value="1"/>
</dbReference>
<dbReference type="InterPro" id="IPR011009">
    <property type="entry name" value="Kinase-like_dom_sf"/>
</dbReference>
<feature type="domain" description="CHK kinase-like" evidence="1">
    <location>
        <begin position="133"/>
        <end position="330"/>
    </location>
</feature>
<dbReference type="OrthoDB" id="8250698at2759"/>
<dbReference type="AlphaFoldDB" id="A0A8K0DDY6"/>
<proteinExistence type="predicted"/>
<evidence type="ECO:0000313" key="3">
    <source>
        <dbReference type="Proteomes" id="UP000801492"/>
    </source>
</evidence>
<organism evidence="2 3">
    <name type="scientific">Ignelater luminosus</name>
    <name type="common">Cucubano</name>
    <name type="synonym">Pyrophorus luminosus</name>
    <dbReference type="NCBI Taxonomy" id="2038154"/>
    <lineage>
        <taxon>Eukaryota</taxon>
        <taxon>Metazoa</taxon>
        <taxon>Ecdysozoa</taxon>
        <taxon>Arthropoda</taxon>
        <taxon>Hexapoda</taxon>
        <taxon>Insecta</taxon>
        <taxon>Pterygota</taxon>
        <taxon>Neoptera</taxon>
        <taxon>Endopterygota</taxon>
        <taxon>Coleoptera</taxon>
        <taxon>Polyphaga</taxon>
        <taxon>Elateriformia</taxon>
        <taxon>Elateroidea</taxon>
        <taxon>Elateridae</taxon>
        <taxon>Agrypninae</taxon>
        <taxon>Pyrophorini</taxon>
        <taxon>Ignelater</taxon>
    </lineage>
</organism>
<dbReference type="Proteomes" id="UP000801492">
    <property type="component" value="Unassembled WGS sequence"/>
</dbReference>
<dbReference type="Pfam" id="PF02958">
    <property type="entry name" value="EcKL"/>
    <property type="match status" value="1"/>
</dbReference>
<name>A0A8K0DDY6_IGNLU</name>
<sequence>MSSISNLKERIDNQIELLLKAVAEEACLQNYKIEKAPGAVKGDGYLGYITAICISGKTDSGKEKTLHLVVKSASKSDAARVETPLAELFDREIYMYNTVIPTFQKFEKQRNVCPFSSSAKCYQACMLEKSEALILQNLKEDGYSVWERRLPMEHDHVSLVMREYGRFHAISFAMKDQEQEQFEKLTASMDDVFTMFLEKADSIKLYQKQCRKALDSLDLIADKNAYATFKTFIDEGLHKFMSNLPELVDKYSVVLHGDCWTNNMMFKYEDKNDPTKPTGMCLIDLQLARLGPPVLDLSYFLYSCGSKEVLNNYQRYLDLYHDSLSVHLRQLGSNPDKLYPYSVFREQWKRSSRFGLTLSVILIHIMLSEQNEVADITENAELGKSIVDAFDYDISNSEAYNDRVKHIILHFVNNGYI</sequence>
<evidence type="ECO:0000313" key="2">
    <source>
        <dbReference type="EMBL" id="KAF2901787.1"/>
    </source>
</evidence>